<evidence type="ECO:0000256" key="1">
    <source>
        <dbReference type="ARBA" id="ARBA00004328"/>
    </source>
</evidence>
<protein>
    <recommendedName>
        <fullName evidence="3">Phage capsid-like C-terminal domain-containing protein</fullName>
    </recommendedName>
</protein>
<dbReference type="SUPFAM" id="SSF56563">
    <property type="entry name" value="Major capsid protein gp5"/>
    <property type="match status" value="1"/>
</dbReference>
<keyword evidence="2" id="KW-0946">Virion</keyword>
<sequence length="491" mass="53123">MPNELLQYDQRLAETTDKLEAIHKAADDDQDGILTDEQKVEWDGLLEKRKQTETQKARVVELREQRRNAPAARSTPADPSTVVTNIHNRAEGDPSYGFRGSREFISSVLAAAGIGAVEQVADERLRPLVAGDGGYPNDPGLAFVLPRAYTPSGLLLDAGGKFMPSGQFRAAVGSDEHGGYDYGRGGAAIPVTLLPGMLQLGFEGDPTTGRTQMVPMASPVVSLLARVDKDHSTSVSGGFTVTRRPETVDISSSRTQLERVKLEAAGLFGLAFATNELLTDSPISFVAIIEAGFRDQFAHEVLKEKLRGTGADQYLGALTALASATLGPTVAVTRTTTSEIKADDVVNMRSRCWGYQNAIWIANHDCYPMMSKLAHIITDGGATPVGAGAITLYQQSLVEDRPDMLLGRPVFYSEYASSLGVAGDLGLYNWSQFLEGLYQPLQGAESVHVRFVQHESAFKFWLRNAGAPWWRTAMTPNQSSTTLSPFVIIAA</sequence>
<comment type="subcellular location">
    <subcellularLocation>
        <location evidence="1">Virion</location>
    </subcellularLocation>
</comment>
<feature type="domain" description="Phage capsid-like C-terminal" evidence="3">
    <location>
        <begin position="244"/>
        <end position="468"/>
    </location>
</feature>
<gene>
    <name evidence="4" type="ORF">LCGC14_1043170</name>
</gene>
<dbReference type="NCBIfam" id="TIGR01554">
    <property type="entry name" value="major_cap_HK97"/>
    <property type="match status" value="1"/>
</dbReference>
<evidence type="ECO:0000256" key="2">
    <source>
        <dbReference type="ARBA" id="ARBA00022844"/>
    </source>
</evidence>
<dbReference type="Pfam" id="PF05065">
    <property type="entry name" value="Phage_capsid"/>
    <property type="match status" value="1"/>
</dbReference>
<evidence type="ECO:0000313" key="4">
    <source>
        <dbReference type="EMBL" id="KKN09780.1"/>
    </source>
</evidence>
<dbReference type="EMBL" id="LAZR01004307">
    <property type="protein sequence ID" value="KKN09780.1"/>
    <property type="molecule type" value="Genomic_DNA"/>
</dbReference>
<dbReference type="AlphaFoldDB" id="A0A0F9MR58"/>
<dbReference type="GO" id="GO:0044423">
    <property type="term" value="C:virion component"/>
    <property type="evidence" value="ECO:0007669"/>
    <property type="project" value="UniProtKB-KW"/>
</dbReference>
<comment type="caution">
    <text evidence="4">The sequence shown here is derived from an EMBL/GenBank/DDBJ whole genome shotgun (WGS) entry which is preliminary data.</text>
</comment>
<dbReference type="InterPro" id="IPR024455">
    <property type="entry name" value="Phage_capsid"/>
</dbReference>
<organism evidence="4">
    <name type="scientific">marine sediment metagenome</name>
    <dbReference type="NCBI Taxonomy" id="412755"/>
    <lineage>
        <taxon>unclassified sequences</taxon>
        <taxon>metagenomes</taxon>
        <taxon>ecological metagenomes</taxon>
    </lineage>
</organism>
<proteinExistence type="predicted"/>
<accession>A0A0F9MR58</accession>
<evidence type="ECO:0000259" key="3">
    <source>
        <dbReference type="Pfam" id="PF05065"/>
    </source>
</evidence>
<reference evidence="4" key="1">
    <citation type="journal article" date="2015" name="Nature">
        <title>Complex archaea that bridge the gap between prokaryotes and eukaryotes.</title>
        <authorList>
            <person name="Spang A."/>
            <person name="Saw J.H."/>
            <person name="Jorgensen S.L."/>
            <person name="Zaremba-Niedzwiedzka K."/>
            <person name="Martijn J."/>
            <person name="Lind A.E."/>
            <person name="van Eijk R."/>
            <person name="Schleper C."/>
            <person name="Guy L."/>
            <person name="Ettema T.J."/>
        </authorList>
    </citation>
    <scope>NUCLEOTIDE SEQUENCE</scope>
</reference>
<dbReference type="InterPro" id="IPR054612">
    <property type="entry name" value="Phage_capsid-like_C"/>
</dbReference>
<name>A0A0F9MR58_9ZZZZ</name>